<keyword evidence="4" id="KW-0274">FAD</keyword>
<organism evidence="7 8">
    <name type="scientific">Aspergillus pseudocaelatus</name>
    <dbReference type="NCBI Taxonomy" id="1825620"/>
    <lineage>
        <taxon>Eukaryota</taxon>
        <taxon>Fungi</taxon>
        <taxon>Dikarya</taxon>
        <taxon>Ascomycota</taxon>
        <taxon>Pezizomycotina</taxon>
        <taxon>Eurotiomycetes</taxon>
        <taxon>Eurotiomycetidae</taxon>
        <taxon>Eurotiales</taxon>
        <taxon>Aspergillaceae</taxon>
        <taxon>Aspergillus</taxon>
        <taxon>Aspergillus subgen. Circumdati</taxon>
    </lineage>
</organism>
<dbReference type="InterPro" id="IPR036188">
    <property type="entry name" value="FAD/NAD-bd_sf"/>
</dbReference>
<dbReference type="PANTHER" id="PTHR11552:SF201">
    <property type="entry name" value="GLUCOSE-METHANOL-CHOLINE OXIDOREDUCTASE N-TERMINAL DOMAIN-CONTAINING PROTEIN"/>
    <property type="match status" value="1"/>
</dbReference>
<keyword evidence="8" id="KW-1185">Reference proteome</keyword>
<comment type="cofactor">
    <cofactor evidence="1">
        <name>FAD</name>
        <dbReference type="ChEBI" id="CHEBI:57692"/>
    </cofactor>
</comment>
<dbReference type="Gene3D" id="3.50.50.60">
    <property type="entry name" value="FAD/NAD(P)-binding domain"/>
    <property type="match status" value="2"/>
</dbReference>
<evidence type="ECO:0000259" key="6">
    <source>
        <dbReference type="Pfam" id="PF05199"/>
    </source>
</evidence>
<comment type="similarity">
    <text evidence="2">Belongs to the GMC oxidoreductase family.</text>
</comment>
<dbReference type="PANTHER" id="PTHR11552">
    <property type="entry name" value="GLUCOSE-METHANOL-CHOLINE GMC OXIDOREDUCTASE"/>
    <property type="match status" value="1"/>
</dbReference>
<dbReference type="Proteomes" id="UP000325395">
    <property type="component" value="Unassembled WGS sequence"/>
</dbReference>
<evidence type="ECO:0000256" key="4">
    <source>
        <dbReference type="ARBA" id="ARBA00022827"/>
    </source>
</evidence>
<dbReference type="SUPFAM" id="SSF51905">
    <property type="entry name" value="FAD/NAD(P)-binding domain"/>
    <property type="match status" value="1"/>
</dbReference>
<name>A0ABQ6X1R9_9EURO</name>
<keyword evidence="5" id="KW-0560">Oxidoreductase</keyword>
<protein>
    <recommendedName>
        <fullName evidence="6">Glucose-methanol-choline oxidoreductase C-terminal domain-containing protein</fullName>
    </recommendedName>
</protein>
<keyword evidence="3" id="KW-0285">Flavoprotein</keyword>
<reference evidence="7 8" key="1">
    <citation type="submission" date="2019-04" db="EMBL/GenBank/DDBJ databases">
        <authorList>
            <consortium name="DOE Joint Genome Institute"/>
            <person name="Mondo S."/>
            <person name="Kjaerbolling I."/>
            <person name="Vesth T."/>
            <person name="Frisvad J.C."/>
            <person name="Nybo J.L."/>
            <person name="Theobald S."/>
            <person name="Kildgaard S."/>
            <person name="Isbrandt T."/>
            <person name="Kuo A."/>
            <person name="Sato A."/>
            <person name="Lyhne E.K."/>
            <person name="Kogle M.E."/>
            <person name="Wiebenga A."/>
            <person name="Kun R.S."/>
            <person name="Lubbers R.J."/>
            <person name="Makela M.R."/>
            <person name="Barry K."/>
            <person name="Chovatia M."/>
            <person name="Clum A."/>
            <person name="Daum C."/>
            <person name="Haridas S."/>
            <person name="He G."/>
            <person name="LaButti K."/>
            <person name="Lipzen A."/>
            <person name="Riley R."/>
            <person name="Salamov A."/>
            <person name="Simmons B.A."/>
            <person name="Magnuson J.K."/>
            <person name="Henrissat B."/>
            <person name="Mortensen U.H."/>
            <person name="Larsen T.O."/>
            <person name="Devries R.P."/>
            <person name="Grigoriev I.V."/>
            <person name="Machida M."/>
            <person name="Baker S.E."/>
            <person name="Andersen M.R."/>
            <person name="Cantor M.N."/>
            <person name="Hua S.X."/>
        </authorList>
    </citation>
    <scope>NUCLEOTIDE SEQUENCE [LARGE SCALE GENOMIC DNA]</scope>
    <source>
        <strain evidence="7 8">CBS 117616</strain>
    </source>
</reference>
<dbReference type="InterPro" id="IPR007867">
    <property type="entry name" value="GMC_OxRtase_C"/>
</dbReference>
<feature type="domain" description="Glucose-methanol-choline oxidoreductase C-terminal" evidence="6">
    <location>
        <begin position="291"/>
        <end position="341"/>
    </location>
</feature>
<dbReference type="Pfam" id="PF05199">
    <property type="entry name" value="GMC_oxred_C"/>
    <property type="match status" value="1"/>
</dbReference>
<evidence type="ECO:0000256" key="3">
    <source>
        <dbReference type="ARBA" id="ARBA00022630"/>
    </source>
</evidence>
<dbReference type="Gene3D" id="3.30.560.10">
    <property type="entry name" value="Glucose Oxidase, domain 3"/>
    <property type="match status" value="2"/>
</dbReference>
<evidence type="ECO:0000256" key="1">
    <source>
        <dbReference type="ARBA" id="ARBA00001974"/>
    </source>
</evidence>
<dbReference type="InterPro" id="IPR012132">
    <property type="entry name" value="GMC_OxRdtase"/>
</dbReference>
<accession>A0ABQ6X1R9</accession>
<evidence type="ECO:0000256" key="5">
    <source>
        <dbReference type="ARBA" id="ARBA00023002"/>
    </source>
</evidence>
<gene>
    <name evidence="7" type="ORF">BDV36DRAFT_310303</name>
</gene>
<evidence type="ECO:0000313" key="7">
    <source>
        <dbReference type="EMBL" id="KAE8422601.1"/>
    </source>
</evidence>
<dbReference type="EMBL" id="ML735693">
    <property type="protein sequence ID" value="KAE8422601.1"/>
    <property type="molecule type" value="Genomic_DNA"/>
</dbReference>
<evidence type="ECO:0000256" key="2">
    <source>
        <dbReference type="ARBA" id="ARBA00010790"/>
    </source>
</evidence>
<proteinExistence type="inferred from homology"/>
<evidence type="ECO:0000313" key="8">
    <source>
        <dbReference type="Proteomes" id="UP000325395"/>
    </source>
</evidence>
<sequence>MLKDYFSKTYSSPTVIQNTKEGLAELFRSRGQYNAGDPFIYSSVGLFSYLASIDSEGKRSNYTSAYYKSIEFRQNLYILINLFVERLSGGGGVEFLEKYSINIVVHLSGVRQNFQNMWTALNLAELDTKDSLKYTAIQSGSLSLLGVYTYVYLPLPLPDRSALEILFISYTAENLQEYRTIVLDPKQPSAVYLSVLGQMIYTKDLNNKTILAALPGKFVTLRVVLSQLLSRRSDSSISINPEIASIIDSGYLSNPLNLEVIVQYLLELLEQLPKFCNPAADFQGDLDTYFAGTCSMLPRERDGVVDLNSRVCGIERLRVLDMGATPLVSTANLQATVYAFAEKAADLIKEDWKSE</sequence>